<evidence type="ECO:0000313" key="5">
    <source>
        <dbReference type="Proteomes" id="UP000578686"/>
    </source>
</evidence>
<dbReference type="InterPro" id="IPR021416">
    <property type="entry name" value="DUF3048_N"/>
</dbReference>
<organism evidence="4 5">
    <name type="scientific">Streptomyces lonarensis</name>
    <dbReference type="NCBI Taxonomy" id="700599"/>
    <lineage>
        <taxon>Bacteria</taxon>
        <taxon>Bacillati</taxon>
        <taxon>Actinomycetota</taxon>
        <taxon>Actinomycetes</taxon>
        <taxon>Kitasatosporales</taxon>
        <taxon>Streptomycetaceae</taxon>
        <taxon>Streptomyces</taxon>
    </lineage>
</organism>
<feature type="compositionally biased region" description="Basic residues" evidence="1">
    <location>
        <begin position="1"/>
        <end position="10"/>
    </location>
</feature>
<accession>A0A7X6D396</accession>
<gene>
    <name evidence="4" type="ORF">HCN56_17775</name>
</gene>
<dbReference type="EMBL" id="JAAVJD010000155">
    <property type="protein sequence ID" value="NJQ07385.1"/>
    <property type="molecule type" value="Genomic_DNA"/>
</dbReference>
<dbReference type="AlphaFoldDB" id="A0A7X6D396"/>
<feature type="region of interest" description="Disordered" evidence="1">
    <location>
        <begin position="1"/>
        <end position="33"/>
    </location>
</feature>
<dbReference type="SUPFAM" id="SSF159774">
    <property type="entry name" value="YerB-like"/>
    <property type="match status" value="1"/>
</dbReference>
<comment type="caution">
    <text evidence="4">The sequence shown here is derived from an EMBL/GenBank/DDBJ whole genome shotgun (WGS) entry which is preliminary data.</text>
</comment>
<feature type="domain" description="DUF3048" evidence="2">
    <location>
        <begin position="73"/>
        <end position="196"/>
    </location>
</feature>
<feature type="compositionally biased region" description="Low complexity" evidence="1">
    <location>
        <begin position="17"/>
        <end position="26"/>
    </location>
</feature>
<dbReference type="InterPro" id="IPR035328">
    <property type="entry name" value="DUF3048_C"/>
</dbReference>
<keyword evidence="5" id="KW-1185">Reference proteome</keyword>
<reference evidence="4 5" key="1">
    <citation type="submission" date="2020-03" db="EMBL/GenBank/DDBJ databases">
        <title>Draft genome of Streptomyces sp. ventii, isolated from the Axial Seamount in the Pacific Ocean, and resequencing of the two type strains Streptomyces lonarensis strain NCL 716 and Streptomyces bohaiensis strain 11A07.</title>
        <authorList>
            <person name="Loughran R.M."/>
            <person name="Pfannmuller K.M."/>
            <person name="Wasson B.J."/>
            <person name="Deadmond M.C."/>
            <person name="Paddock B.E."/>
            <person name="Koyack M.J."/>
            <person name="Gallegos D.A."/>
            <person name="Mitchell E.A."/>
            <person name="Ushijima B."/>
            <person name="Saw J.H."/>
            <person name="Mcphail K.L."/>
            <person name="Videau P."/>
        </authorList>
    </citation>
    <scope>NUCLEOTIDE SEQUENCE [LARGE SCALE GENOMIC DNA]</scope>
    <source>
        <strain evidence="4 5">NCL716</strain>
    </source>
</reference>
<dbReference type="Proteomes" id="UP000578686">
    <property type="component" value="Unassembled WGS sequence"/>
</dbReference>
<dbReference type="InterPro" id="IPR023158">
    <property type="entry name" value="YerB-like_sf"/>
</dbReference>
<dbReference type="Gene3D" id="3.50.90.10">
    <property type="entry name" value="YerB-like"/>
    <property type="match status" value="1"/>
</dbReference>
<sequence>MRTPHSHRRPDAHQPSATALRGPAAAARRHRTTGARTRAALAVLAVGLLAAGCSVTVDDGDEDEVRSPFTGESVEPGPVLAVKLDNAPDARPHTGLAAADIVYASQVEGGLSRLTAIYSGDVPAETGPVRSARESDLQLLRTFGDPAFAFSGARTAVLPLIAQSPVEAVTPDSAPGAFFRADGREAPHNLFLRPAEGLDDAPGASDASDIGFRFGEAPEGGRETDEETVRFPSASFSFAWSDEDGAWRVSMDGSPAEDTGSGQVTAATVVVQYVDVHDSQFPGTPFTETVGSGDATVLRDGRAHDARWARNSTADGTRFTGENGERLNFATGPVWVVLAPAPG</sequence>
<evidence type="ECO:0000259" key="2">
    <source>
        <dbReference type="Pfam" id="PF11258"/>
    </source>
</evidence>
<dbReference type="Pfam" id="PF17479">
    <property type="entry name" value="DUF3048_C"/>
    <property type="match status" value="1"/>
</dbReference>
<feature type="domain" description="DUF3048" evidence="3">
    <location>
        <begin position="229"/>
        <end position="336"/>
    </location>
</feature>
<evidence type="ECO:0000313" key="4">
    <source>
        <dbReference type="EMBL" id="NJQ07385.1"/>
    </source>
</evidence>
<proteinExistence type="predicted"/>
<dbReference type="RefSeq" id="WP_167972323.1">
    <property type="nucleotide sequence ID" value="NZ_BHZG01000722.1"/>
</dbReference>
<evidence type="ECO:0000256" key="1">
    <source>
        <dbReference type="SAM" id="MobiDB-lite"/>
    </source>
</evidence>
<dbReference type="Pfam" id="PF11258">
    <property type="entry name" value="DUF3048"/>
    <property type="match status" value="1"/>
</dbReference>
<evidence type="ECO:0000259" key="3">
    <source>
        <dbReference type="Pfam" id="PF17479"/>
    </source>
</evidence>
<protein>
    <submittedName>
        <fullName evidence="4">DUF3048 domain-containing protein</fullName>
    </submittedName>
</protein>
<name>A0A7X6D396_9ACTN</name>